<reference evidence="2" key="1">
    <citation type="submission" date="2020-10" db="EMBL/GenBank/DDBJ databases">
        <authorList>
            <person name="Gilroy R."/>
        </authorList>
    </citation>
    <scope>NUCLEOTIDE SEQUENCE</scope>
    <source>
        <strain evidence="2">ChiBcec6-7307</strain>
    </source>
</reference>
<evidence type="ECO:0000259" key="1">
    <source>
        <dbReference type="Pfam" id="PF14343"/>
    </source>
</evidence>
<evidence type="ECO:0000313" key="2">
    <source>
        <dbReference type="EMBL" id="HIV23079.1"/>
    </source>
</evidence>
<dbReference type="Proteomes" id="UP000886889">
    <property type="component" value="Unassembled WGS sequence"/>
</dbReference>
<accession>A0A9D1T7V1</accession>
<sequence>MKKKGRGGRQAKAGRYGGFLPVLMAVLVLGTGCGQETEENRTDIDFTVVEPEKVPEELAEIIQEHREEEMQLTFSDGGGLYAVRGYGKQDTGGYSITVDECAEGEEQIYVATTLLGPPQSQQVSKDPSYPVIVIKMENREKEVIFE</sequence>
<dbReference type="AlphaFoldDB" id="A0A9D1T7V1"/>
<gene>
    <name evidence="2" type="ORF">IAC80_03975</name>
</gene>
<keyword evidence="2" id="KW-0378">Hydrolase</keyword>
<evidence type="ECO:0000313" key="3">
    <source>
        <dbReference type="Proteomes" id="UP000886889"/>
    </source>
</evidence>
<dbReference type="GO" id="GO:0008233">
    <property type="term" value="F:peptidase activity"/>
    <property type="evidence" value="ECO:0007669"/>
    <property type="project" value="UniProtKB-KW"/>
</dbReference>
<organism evidence="2 3">
    <name type="scientific">Candidatus Merdiplasma excrementigallinarum</name>
    <dbReference type="NCBI Taxonomy" id="2840864"/>
    <lineage>
        <taxon>Bacteria</taxon>
        <taxon>Bacillati</taxon>
        <taxon>Bacillota</taxon>
        <taxon>Clostridia</taxon>
        <taxon>Lachnospirales</taxon>
        <taxon>Lachnospiraceae</taxon>
        <taxon>Lachnospiraceae incertae sedis</taxon>
        <taxon>Candidatus Merdiplasma</taxon>
    </lineage>
</organism>
<comment type="caution">
    <text evidence="2">The sequence shown here is derived from an EMBL/GenBank/DDBJ whole genome shotgun (WGS) entry which is preliminary data.</text>
</comment>
<dbReference type="EMBL" id="DVOS01000037">
    <property type="protein sequence ID" value="HIV23079.1"/>
    <property type="molecule type" value="Genomic_DNA"/>
</dbReference>
<keyword evidence="2" id="KW-0645">Protease</keyword>
<dbReference type="PROSITE" id="PS51257">
    <property type="entry name" value="PROKAR_LIPOPROTEIN"/>
    <property type="match status" value="1"/>
</dbReference>
<feature type="domain" description="PrcB C-terminal" evidence="1">
    <location>
        <begin position="80"/>
        <end position="137"/>
    </location>
</feature>
<protein>
    <submittedName>
        <fullName evidence="2">Protease complex subunit PrcB family protein</fullName>
    </submittedName>
</protein>
<reference evidence="2" key="2">
    <citation type="journal article" date="2021" name="PeerJ">
        <title>Extensive microbial diversity within the chicken gut microbiome revealed by metagenomics and culture.</title>
        <authorList>
            <person name="Gilroy R."/>
            <person name="Ravi A."/>
            <person name="Getino M."/>
            <person name="Pursley I."/>
            <person name="Horton D.L."/>
            <person name="Alikhan N.F."/>
            <person name="Baker D."/>
            <person name="Gharbi K."/>
            <person name="Hall N."/>
            <person name="Watson M."/>
            <person name="Adriaenssens E.M."/>
            <person name="Foster-Nyarko E."/>
            <person name="Jarju S."/>
            <person name="Secka A."/>
            <person name="Antonio M."/>
            <person name="Oren A."/>
            <person name="Chaudhuri R.R."/>
            <person name="La Ragione R."/>
            <person name="Hildebrand F."/>
            <person name="Pallen M.J."/>
        </authorList>
    </citation>
    <scope>NUCLEOTIDE SEQUENCE</scope>
    <source>
        <strain evidence="2">ChiBcec6-7307</strain>
    </source>
</reference>
<name>A0A9D1T7V1_9FIRM</name>
<proteinExistence type="predicted"/>
<dbReference type="GO" id="GO:0006508">
    <property type="term" value="P:proteolysis"/>
    <property type="evidence" value="ECO:0007669"/>
    <property type="project" value="UniProtKB-KW"/>
</dbReference>
<dbReference type="Pfam" id="PF14343">
    <property type="entry name" value="PrcB_C"/>
    <property type="match status" value="1"/>
</dbReference>
<dbReference type="InterPro" id="IPR025748">
    <property type="entry name" value="PrcB_C_dom"/>
</dbReference>